<evidence type="ECO:0000313" key="1">
    <source>
        <dbReference type="EMBL" id="RLQ94332.1"/>
    </source>
</evidence>
<accession>A0A3L7K105</accession>
<dbReference type="Gene3D" id="3.40.630.30">
    <property type="match status" value="1"/>
</dbReference>
<protein>
    <submittedName>
        <fullName evidence="1">N-acetyltransferase</fullName>
    </submittedName>
</protein>
<keyword evidence="2" id="KW-1185">Reference proteome</keyword>
<proteinExistence type="predicted"/>
<dbReference type="Proteomes" id="UP000276770">
    <property type="component" value="Unassembled WGS sequence"/>
</dbReference>
<dbReference type="AlphaFoldDB" id="A0A3L7K105"/>
<dbReference type="EMBL" id="RCVZ01000010">
    <property type="protein sequence ID" value="RLQ94332.1"/>
    <property type="molecule type" value="Genomic_DNA"/>
</dbReference>
<comment type="caution">
    <text evidence="1">The sequence shown here is derived from an EMBL/GenBank/DDBJ whole genome shotgun (WGS) entry which is preliminary data.</text>
</comment>
<reference evidence="1 2" key="1">
    <citation type="submission" date="2018-10" db="EMBL/GenBank/DDBJ databases">
        <title>Falsibacillus sp. genome draft.</title>
        <authorList>
            <person name="Shi S."/>
        </authorList>
    </citation>
    <scope>NUCLEOTIDE SEQUENCE [LARGE SCALE GENOMIC DNA]</scope>
    <source>
        <strain evidence="1 2">GY 10110</strain>
    </source>
</reference>
<organism evidence="1 2">
    <name type="scientific">Falsibacillus albus</name>
    <dbReference type="NCBI Taxonomy" id="2478915"/>
    <lineage>
        <taxon>Bacteria</taxon>
        <taxon>Bacillati</taxon>
        <taxon>Bacillota</taxon>
        <taxon>Bacilli</taxon>
        <taxon>Bacillales</taxon>
        <taxon>Bacillaceae</taxon>
        <taxon>Falsibacillus</taxon>
    </lineage>
</organism>
<dbReference type="SUPFAM" id="SSF55729">
    <property type="entry name" value="Acyl-CoA N-acyltransferases (Nat)"/>
    <property type="match status" value="1"/>
</dbReference>
<dbReference type="GO" id="GO:0016740">
    <property type="term" value="F:transferase activity"/>
    <property type="evidence" value="ECO:0007669"/>
    <property type="project" value="UniProtKB-KW"/>
</dbReference>
<dbReference type="InterPro" id="IPR016181">
    <property type="entry name" value="Acyl_CoA_acyltransferase"/>
</dbReference>
<evidence type="ECO:0000313" key="2">
    <source>
        <dbReference type="Proteomes" id="UP000276770"/>
    </source>
</evidence>
<name>A0A3L7K105_9BACI</name>
<gene>
    <name evidence="1" type="ORF">D9X91_14860</name>
</gene>
<sequence length="56" mass="6526">MLNVQEIYQALPELETARLRLRKITLNDVEDMFLYGSDPEVSRYVTWATHQTIEGA</sequence>
<keyword evidence="1" id="KW-0808">Transferase</keyword>